<keyword evidence="3 6" id="KW-0133">Cell shape</keyword>
<dbReference type="NCBIfam" id="NF041568">
    <property type="entry name" value="Jag_EloR"/>
    <property type="match status" value="1"/>
</dbReference>
<evidence type="ECO:0000313" key="9">
    <source>
        <dbReference type="EMBL" id="HIU44534.1"/>
    </source>
</evidence>
<comment type="caution">
    <text evidence="6">Lacks conserved residue(s) required for the propagation of feature annotation.</text>
</comment>
<dbReference type="Gene3D" id="3.30.30.80">
    <property type="entry name" value="probable RNA-binding protein from clostridium symbiosum atcc 14940"/>
    <property type="match status" value="1"/>
</dbReference>
<dbReference type="Gene3D" id="3.30.300.20">
    <property type="match status" value="1"/>
</dbReference>
<dbReference type="Gene3D" id="3.30.1370.50">
    <property type="entry name" value="R3H-like domain"/>
    <property type="match status" value="1"/>
</dbReference>
<accession>A0A9D1LME4</accession>
<evidence type="ECO:0000259" key="8">
    <source>
        <dbReference type="PROSITE" id="PS51061"/>
    </source>
</evidence>
<gene>
    <name evidence="6" type="primary">khpB</name>
    <name evidence="6" type="synonym">eloR</name>
    <name evidence="9" type="ORF">IAB67_09580</name>
</gene>
<dbReference type="InterPro" id="IPR032782">
    <property type="entry name" value="KhpB_N"/>
</dbReference>
<comment type="subunit">
    <text evidence="6">Forms a complex with KhpA.</text>
</comment>
<comment type="subcellular location">
    <subcellularLocation>
        <location evidence="6">Cytoplasm</location>
    </subcellularLocation>
</comment>
<dbReference type="GO" id="GO:0005737">
    <property type="term" value="C:cytoplasm"/>
    <property type="evidence" value="ECO:0007669"/>
    <property type="project" value="UniProtKB-SubCell"/>
</dbReference>
<comment type="similarity">
    <text evidence="6">Belongs to the KhpB RNA-binding protein family.</text>
</comment>
<keyword evidence="5 6" id="KW-0961">Cell wall biogenesis/degradation</keyword>
<dbReference type="InterPro" id="IPR001374">
    <property type="entry name" value="R3H_dom"/>
</dbReference>
<name>A0A9D1LME4_9CLOT</name>
<feature type="domain" description="R3H" evidence="8">
    <location>
        <begin position="142"/>
        <end position="208"/>
    </location>
</feature>
<evidence type="ECO:0000256" key="1">
    <source>
        <dbReference type="ARBA" id="ARBA00022490"/>
    </source>
</evidence>
<dbReference type="InterPro" id="IPR039247">
    <property type="entry name" value="KhpB"/>
</dbReference>
<reference evidence="9" key="1">
    <citation type="submission" date="2020-10" db="EMBL/GenBank/DDBJ databases">
        <authorList>
            <person name="Gilroy R."/>
        </authorList>
    </citation>
    <scope>NUCLEOTIDE SEQUENCE</scope>
    <source>
        <strain evidence="9">CHK191-8634</strain>
    </source>
</reference>
<reference evidence="9" key="2">
    <citation type="journal article" date="2021" name="PeerJ">
        <title>Extensive microbial diversity within the chicken gut microbiome revealed by metagenomics and culture.</title>
        <authorList>
            <person name="Gilroy R."/>
            <person name="Ravi A."/>
            <person name="Getino M."/>
            <person name="Pursley I."/>
            <person name="Horton D.L."/>
            <person name="Alikhan N.F."/>
            <person name="Baker D."/>
            <person name="Gharbi K."/>
            <person name="Hall N."/>
            <person name="Watson M."/>
            <person name="Adriaenssens E.M."/>
            <person name="Foster-Nyarko E."/>
            <person name="Jarju S."/>
            <person name="Secka A."/>
            <person name="Antonio M."/>
            <person name="Oren A."/>
            <person name="Chaudhuri R.R."/>
            <person name="La Ragione R."/>
            <person name="Hildebrand F."/>
            <person name="Pallen M.J."/>
        </authorList>
    </citation>
    <scope>NUCLEOTIDE SEQUENCE</scope>
    <source>
        <strain evidence="9">CHK191-8634</strain>
    </source>
</reference>
<dbReference type="PANTHER" id="PTHR35800">
    <property type="entry name" value="PROTEIN JAG"/>
    <property type="match status" value="1"/>
</dbReference>
<dbReference type="SUPFAM" id="SSF82708">
    <property type="entry name" value="R3H domain"/>
    <property type="match status" value="1"/>
</dbReference>
<dbReference type="PANTHER" id="PTHR35800:SF1">
    <property type="entry name" value="RNA-BINDING PROTEIN KHPB"/>
    <property type="match status" value="1"/>
</dbReference>
<dbReference type="PROSITE" id="PS51061">
    <property type="entry name" value="R3H"/>
    <property type="match status" value="1"/>
</dbReference>
<dbReference type="InterPro" id="IPR038008">
    <property type="entry name" value="Jag_KH"/>
</dbReference>
<dbReference type="HAMAP" id="MF_00867">
    <property type="entry name" value="KhpB"/>
    <property type="match status" value="1"/>
</dbReference>
<comment type="caution">
    <text evidence="9">The sequence shown here is derived from an EMBL/GenBank/DDBJ whole genome shotgun (WGS) entry which is preliminary data.</text>
</comment>
<dbReference type="Pfam" id="PF13083">
    <property type="entry name" value="KH_KhpA-B"/>
    <property type="match status" value="1"/>
</dbReference>
<dbReference type="Pfam" id="PF14804">
    <property type="entry name" value="Jag_N"/>
    <property type="match status" value="1"/>
</dbReference>
<dbReference type="CDD" id="cd02414">
    <property type="entry name" value="KH-II_Jag"/>
    <property type="match status" value="1"/>
</dbReference>
<evidence type="ECO:0000256" key="3">
    <source>
        <dbReference type="ARBA" id="ARBA00022960"/>
    </source>
</evidence>
<protein>
    <recommendedName>
        <fullName evidence="6">RNA-binding protein KhpB</fullName>
    </recommendedName>
    <alternativeName>
        <fullName evidence="6">RNA-binding protein EloR</fullName>
    </alternativeName>
</protein>
<dbReference type="InterPro" id="IPR038247">
    <property type="entry name" value="Jag_N_dom_sf"/>
</dbReference>
<dbReference type="GO" id="GO:0009252">
    <property type="term" value="P:peptidoglycan biosynthetic process"/>
    <property type="evidence" value="ECO:0007669"/>
    <property type="project" value="UniProtKB-UniRule"/>
</dbReference>
<evidence type="ECO:0000256" key="2">
    <source>
        <dbReference type="ARBA" id="ARBA00022884"/>
    </source>
</evidence>
<dbReference type="Pfam" id="PF01424">
    <property type="entry name" value="R3H"/>
    <property type="match status" value="1"/>
</dbReference>
<keyword evidence="2 6" id="KW-0694">RNA-binding</keyword>
<sequence>MLKTIEAKGDSIDEAVQKALTELGADRDDVSVEVLQKPKSGFLGFGREPAIVRVSYETSPADTAREFLSGLLERFGTPARIDIEVDQQERAIRIELSGENMGAVIGRRGDTLDAIQYLTSIVANREEEERWRITVDTESYRKKRESALQALAQKTAQKALKYRKPVALEPMNPHERRIIHSALQDFEGVTTHSTGSEPNRRVIVTPTGTQRAPQGGRSQGGRRSGRRPQGSRPQGGKPGESTQTEE</sequence>
<dbReference type="InterPro" id="IPR034079">
    <property type="entry name" value="R3H_KhpB"/>
</dbReference>
<evidence type="ECO:0000256" key="6">
    <source>
        <dbReference type="HAMAP-Rule" id="MF_00867"/>
    </source>
</evidence>
<feature type="region of interest" description="Disordered" evidence="7">
    <location>
        <begin position="189"/>
        <end position="246"/>
    </location>
</feature>
<dbReference type="CDD" id="cd02644">
    <property type="entry name" value="R3H_jag"/>
    <property type="match status" value="1"/>
</dbReference>
<comment type="domain">
    <text evidence="6">Has an N-terminal Jag-N domain and 2 RNA-binding domains (KH and R3H).</text>
</comment>
<evidence type="ECO:0000313" key="10">
    <source>
        <dbReference type="Proteomes" id="UP000824073"/>
    </source>
</evidence>
<dbReference type="EMBL" id="DVMR01000070">
    <property type="protein sequence ID" value="HIU44534.1"/>
    <property type="molecule type" value="Genomic_DNA"/>
</dbReference>
<dbReference type="GO" id="GO:0071555">
    <property type="term" value="P:cell wall organization"/>
    <property type="evidence" value="ECO:0007669"/>
    <property type="project" value="UniProtKB-KW"/>
</dbReference>
<dbReference type="SMART" id="SM00393">
    <property type="entry name" value="R3H"/>
    <property type="match status" value="1"/>
</dbReference>
<keyword evidence="4 6" id="KW-0143">Chaperone</keyword>
<dbReference type="SMART" id="SM01245">
    <property type="entry name" value="Jag_N"/>
    <property type="match status" value="1"/>
</dbReference>
<dbReference type="InterPro" id="IPR015946">
    <property type="entry name" value="KH_dom-like_a/b"/>
</dbReference>
<evidence type="ECO:0000256" key="4">
    <source>
        <dbReference type="ARBA" id="ARBA00023186"/>
    </source>
</evidence>
<dbReference type="PROSITE" id="PS50084">
    <property type="entry name" value="KH_TYPE_1"/>
    <property type="match status" value="1"/>
</dbReference>
<keyword evidence="1 6" id="KW-0963">Cytoplasm</keyword>
<dbReference type="Proteomes" id="UP000824073">
    <property type="component" value="Unassembled WGS sequence"/>
</dbReference>
<evidence type="ECO:0000256" key="7">
    <source>
        <dbReference type="SAM" id="MobiDB-lite"/>
    </source>
</evidence>
<dbReference type="GO" id="GO:0008360">
    <property type="term" value="P:regulation of cell shape"/>
    <property type="evidence" value="ECO:0007669"/>
    <property type="project" value="UniProtKB-KW"/>
</dbReference>
<organism evidence="9 10">
    <name type="scientific">Candidatus Ventrousia excrementavium</name>
    <dbReference type="NCBI Taxonomy" id="2840961"/>
    <lineage>
        <taxon>Bacteria</taxon>
        <taxon>Bacillati</taxon>
        <taxon>Bacillota</taxon>
        <taxon>Clostridia</taxon>
        <taxon>Eubacteriales</taxon>
        <taxon>Clostridiaceae</taxon>
        <taxon>Clostridiaceae incertae sedis</taxon>
        <taxon>Candidatus Ventrousia</taxon>
    </lineage>
</organism>
<comment type="function">
    <text evidence="6">A probable RNA chaperone. Forms a complex with KhpA which binds to cellular RNA and controls its expression. Plays a role in peptidoglycan (PG) homeostasis and cell length regulation.</text>
</comment>
<dbReference type="GO" id="GO:0003723">
    <property type="term" value="F:RNA binding"/>
    <property type="evidence" value="ECO:0007669"/>
    <property type="project" value="UniProtKB-UniRule"/>
</dbReference>
<evidence type="ECO:0000256" key="5">
    <source>
        <dbReference type="ARBA" id="ARBA00023316"/>
    </source>
</evidence>
<proteinExistence type="inferred from homology"/>
<dbReference type="AlphaFoldDB" id="A0A9D1LME4"/>
<dbReference type="InterPro" id="IPR036867">
    <property type="entry name" value="R3H_dom_sf"/>
</dbReference>